<keyword evidence="3" id="KW-1185">Reference proteome</keyword>
<evidence type="ECO:0000313" key="2">
    <source>
        <dbReference type="EMBL" id="AJE82493.1"/>
    </source>
</evidence>
<sequence>MPPPTTRTTRSRPSRNARPHSSPPTTDPEDARAPYAPATDPGAPRGNALAPDRAARTPCAASPCAASPGGDATAERGIWGTARLASGHSPATAHRRSGSRSPGRPPLRHGAGARSGARKSRCPYDGSGGRVERRSAWLRLRASLRAPRNPLRSSSPS</sequence>
<dbReference type="AlphaFoldDB" id="A0A0B5EJP4"/>
<gene>
    <name evidence="2" type="ORF">SLNWT_2117</name>
</gene>
<dbReference type="EMBL" id="CP010519">
    <property type="protein sequence ID" value="AJE82493.1"/>
    <property type="molecule type" value="Genomic_DNA"/>
</dbReference>
<proteinExistence type="predicted"/>
<protein>
    <submittedName>
        <fullName evidence="2">Uncharacterized protein</fullName>
    </submittedName>
</protein>
<name>A0A0B5EJP4_STRA4</name>
<organism evidence="2 3">
    <name type="scientific">Streptomyces albus (strain ATCC 21838 / DSM 41398 / FERM P-419 / JCM 4703 / NBRC 107858)</name>
    <dbReference type="NCBI Taxonomy" id="1081613"/>
    <lineage>
        <taxon>Bacteria</taxon>
        <taxon>Bacillati</taxon>
        <taxon>Actinomycetota</taxon>
        <taxon>Actinomycetes</taxon>
        <taxon>Kitasatosporales</taxon>
        <taxon>Streptomycetaceae</taxon>
        <taxon>Streptomyces</taxon>
    </lineage>
</organism>
<feature type="compositionally biased region" description="Basic residues" evidence="1">
    <location>
        <begin position="9"/>
        <end position="18"/>
    </location>
</feature>
<evidence type="ECO:0000256" key="1">
    <source>
        <dbReference type="SAM" id="MobiDB-lite"/>
    </source>
</evidence>
<feature type="region of interest" description="Disordered" evidence="1">
    <location>
        <begin position="1"/>
        <end position="135"/>
    </location>
</feature>
<reference evidence="2 3" key="1">
    <citation type="submission" date="2015-01" db="EMBL/GenBank/DDBJ databases">
        <title>Enhanced salinomycin production by adjusting the supply of polyketide extender units in Streptomyce albus DSM 41398.</title>
        <authorList>
            <person name="Lu C."/>
        </authorList>
    </citation>
    <scope>NUCLEOTIDE SEQUENCE [LARGE SCALE GENOMIC DNA]</scope>
    <source>
        <strain evidence="3">ATCC 21838 / DSM 41398 / FERM P-419 / JCM 4703 / NBRC 107858</strain>
    </source>
</reference>
<evidence type="ECO:0000313" key="3">
    <source>
        <dbReference type="Proteomes" id="UP000031523"/>
    </source>
</evidence>
<accession>A0A0B5EJP4</accession>
<feature type="compositionally biased region" description="Low complexity" evidence="1">
    <location>
        <begin position="56"/>
        <end position="67"/>
    </location>
</feature>
<dbReference type="Proteomes" id="UP000031523">
    <property type="component" value="Chromosome"/>
</dbReference>
<dbReference type="KEGG" id="sals:SLNWT_2117"/>